<dbReference type="SMART" id="SM00061">
    <property type="entry name" value="MATH"/>
    <property type="match status" value="1"/>
</dbReference>
<evidence type="ECO:0000259" key="6">
    <source>
        <dbReference type="PROSITE" id="PS50144"/>
    </source>
</evidence>
<dbReference type="Gene3D" id="2.60.210.10">
    <property type="entry name" value="Apoptosis, Tumor Necrosis Factor Receptor Associated Protein 2, Chain A"/>
    <property type="match status" value="1"/>
</dbReference>
<dbReference type="GO" id="GO:0071472">
    <property type="term" value="P:cellular response to salt stress"/>
    <property type="evidence" value="ECO:0007669"/>
    <property type="project" value="UniProtKB-ARBA"/>
</dbReference>
<dbReference type="InterPro" id="IPR008974">
    <property type="entry name" value="TRAF-like"/>
</dbReference>
<dbReference type="InterPro" id="IPR034090">
    <property type="entry name" value="BPM_C"/>
</dbReference>
<evidence type="ECO:0000256" key="1">
    <source>
        <dbReference type="ARBA" id="ARBA00002668"/>
    </source>
</evidence>
<dbReference type="Pfam" id="PF00651">
    <property type="entry name" value="BTB"/>
    <property type="match status" value="1"/>
</dbReference>
<dbReference type="SUPFAM" id="SSF49599">
    <property type="entry name" value="TRAF domain-like"/>
    <property type="match status" value="1"/>
</dbReference>
<dbReference type="CDD" id="cd00121">
    <property type="entry name" value="MATH"/>
    <property type="match status" value="1"/>
</dbReference>
<dbReference type="AlphaFoldDB" id="A0A2I0B572"/>
<organism evidence="7 8">
    <name type="scientific">Apostasia shenzhenica</name>
    <dbReference type="NCBI Taxonomy" id="1088818"/>
    <lineage>
        <taxon>Eukaryota</taxon>
        <taxon>Viridiplantae</taxon>
        <taxon>Streptophyta</taxon>
        <taxon>Embryophyta</taxon>
        <taxon>Tracheophyta</taxon>
        <taxon>Spermatophyta</taxon>
        <taxon>Magnoliopsida</taxon>
        <taxon>Liliopsida</taxon>
        <taxon>Asparagales</taxon>
        <taxon>Orchidaceae</taxon>
        <taxon>Apostasioideae</taxon>
        <taxon>Apostasia</taxon>
    </lineage>
</organism>
<feature type="compositionally biased region" description="Polar residues" evidence="4">
    <location>
        <begin position="16"/>
        <end position="35"/>
    </location>
</feature>
<gene>
    <name evidence="7" type="primary">BPM2</name>
    <name evidence="7" type="ORF">AXF42_Ash007731</name>
</gene>
<dbReference type="InterPro" id="IPR002083">
    <property type="entry name" value="MATH/TRAF_dom"/>
</dbReference>
<keyword evidence="8" id="KW-1185">Reference proteome</keyword>
<dbReference type="Pfam" id="PF24570">
    <property type="entry name" value="BACK_BPM_SPOP"/>
    <property type="match status" value="1"/>
</dbReference>
<dbReference type="InterPro" id="IPR056423">
    <property type="entry name" value="BACK_BPM_SPOP"/>
</dbReference>
<dbReference type="Pfam" id="PF22486">
    <property type="entry name" value="MATH_2"/>
    <property type="match status" value="1"/>
</dbReference>
<dbReference type="Gene3D" id="1.25.40.420">
    <property type="match status" value="1"/>
</dbReference>
<dbReference type="SUPFAM" id="SSF54695">
    <property type="entry name" value="POZ domain"/>
    <property type="match status" value="1"/>
</dbReference>
<dbReference type="InterPro" id="IPR045005">
    <property type="entry name" value="BPM1-6"/>
</dbReference>
<evidence type="ECO:0000313" key="8">
    <source>
        <dbReference type="Proteomes" id="UP000236161"/>
    </source>
</evidence>
<dbReference type="Gene3D" id="3.30.710.10">
    <property type="entry name" value="Potassium Channel Kv1.1, Chain A"/>
    <property type="match status" value="1"/>
</dbReference>
<feature type="region of interest" description="Disordered" evidence="4">
    <location>
        <begin position="1"/>
        <end position="35"/>
    </location>
</feature>
<dbReference type="InterPro" id="IPR011333">
    <property type="entry name" value="SKP1/BTB/POZ_sf"/>
</dbReference>
<dbReference type="STRING" id="1088818.A0A2I0B572"/>
<dbReference type="EMBL" id="KZ451911">
    <property type="protein sequence ID" value="PKA62935.1"/>
    <property type="molecule type" value="Genomic_DNA"/>
</dbReference>
<evidence type="ECO:0000256" key="3">
    <source>
        <dbReference type="ARBA" id="ARBA00010846"/>
    </source>
</evidence>
<evidence type="ECO:0000256" key="4">
    <source>
        <dbReference type="SAM" id="MobiDB-lite"/>
    </source>
</evidence>
<evidence type="ECO:0000313" key="7">
    <source>
        <dbReference type="EMBL" id="PKA62935.1"/>
    </source>
</evidence>
<dbReference type="PANTHER" id="PTHR26379:SF187">
    <property type="entry name" value="OS07G0655300 PROTEIN"/>
    <property type="match status" value="1"/>
</dbReference>
<dbReference type="CDD" id="cd18280">
    <property type="entry name" value="BTB_POZ_BPM_plant"/>
    <property type="match status" value="1"/>
</dbReference>
<dbReference type="PROSITE" id="PS50144">
    <property type="entry name" value="MATH"/>
    <property type="match status" value="1"/>
</dbReference>
<dbReference type="SMART" id="SM00225">
    <property type="entry name" value="BTB"/>
    <property type="match status" value="1"/>
</dbReference>
<comment type="function">
    <text evidence="1">May act as a substrate-specific adapter of an E3 ubiquitin-protein ligase complex (CUL3-RBX1-BTB) which mediates the ubiquitination and subsequent proteasomal degradation of target proteins.</text>
</comment>
<dbReference type="InterPro" id="IPR000210">
    <property type="entry name" value="BTB/POZ_dom"/>
</dbReference>
<accession>A0A2I0B572</accession>
<proteinExistence type="inferred from homology"/>
<dbReference type="CDD" id="cd14736">
    <property type="entry name" value="BACK_AtBPM-like"/>
    <property type="match status" value="1"/>
</dbReference>
<evidence type="ECO:0000256" key="2">
    <source>
        <dbReference type="ARBA" id="ARBA00004906"/>
    </source>
</evidence>
<dbReference type="PROSITE" id="PS50097">
    <property type="entry name" value="BTB"/>
    <property type="match status" value="1"/>
</dbReference>
<dbReference type="GO" id="GO:0016567">
    <property type="term" value="P:protein ubiquitination"/>
    <property type="evidence" value="ECO:0007669"/>
    <property type="project" value="InterPro"/>
</dbReference>
<name>A0A2I0B572_9ASPA</name>
<evidence type="ECO:0000259" key="5">
    <source>
        <dbReference type="PROSITE" id="PS50097"/>
    </source>
</evidence>
<feature type="domain" description="BTB" evidence="5">
    <location>
        <begin position="210"/>
        <end position="269"/>
    </location>
</feature>
<reference evidence="7 8" key="1">
    <citation type="journal article" date="2017" name="Nature">
        <title>The Apostasia genome and the evolution of orchids.</title>
        <authorList>
            <person name="Zhang G.Q."/>
            <person name="Liu K.W."/>
            <person name="Li Z."/>
            <person name="Lohaus R."/>
            <person name="Hsiao Y.Y."/>
            <person name="Niu S.C."/>
            <person name="Wang J.Y."/>
            <person name="Lin Y.C."/>
            <person name="Xu Q."/>
            <person name="Chen L.J."/>
            <person name="Yoshida K."/>
            <person name="Fujiwara S."/>
            <person name="Wang Z.W."/>
            <person name="Zhang Y.Q."/>
            <person name="Mitsuda N."/>
            <person name="Wang M."/>
            <person name="Liu G.H."/>
            <person name="Pecoraro L."/>
            <person name="Huang H.X."/>
            <person name="Xiao X.J."/>
            <person name="Lin M."/>
            <person name="Wu X.Y."/>
            <person name="Wu W.L."/>
            <person name="Chen Y.Y."/>
            <person name="Chang S.B."/>
            <person name="Sakamoto S."/>
            <person name="Ohme-Takagi M."/>
            <person name="Yagi M."/>
            <person name="Zeng S.J."/>
            <person name="Shen C.Y."/>
            <person name="Yeh C.M."/>
            <person name="Luo Y.B."/>
            <person name="Tsai W.C."/>
            <person name="Van de Peer Y."/>
            <person name="Liu Z.J."/>
        </authorList>
    </citation>
    <scope>NUCLEOTIDE SEQUENCE [LARGE SCALE GENOMIC DNA]</scope>
    <source>
        <strain evidence="8">cv. Shenzhen</strain>
        <tissue evidence="7">Stem</tissue>
    </source>
</reference>
<comment type="similarity">
    <text evidence="3">Belongs to the Tdpoz family.</text>
</comment>
<dbReference type="Proteomes" id="UP000236161">
    <property type="component" value="Unassembled WGS sequence"/>
</dbReference>
<sequence>MGAGRVCRGGSAEGSWPSSYHSSVQPPPETASTSVTETVNGSHEFKITGYSLSKGLGIGRYIASDTFIVGGYSWAIYFYPDGKSAEDGGAYVSLFIALASEGTDVRALFELALLDQSGKEQHKIHSHFGRNLEAGPYTLKYRGSMWGYKRFFKRISLEESDYLKDDCLSVRCSVGVVKSHTEGPKIYSIPVPPSNINEHFGQLLESGEDTDVSFDVDGEIFTAHKLVLAARSPVFMAQFYGPMKDQQNGCVKVEDMEAPVFKALIHFIYWDALPDMEEITGLNAKCASTLMAQHLLAAADRYALDRLKILCEVKLCEDVAINTVATTLALAEQHHCLQLKSVCLKFVALPENLRAVMQTEGFEYLKISCPLVLTELLRYVARTGEHSVLARDHVGEALDGSDPAGRRVKPRL</sequence>
<feature type="domain" description="MATH" evidence="6">
    <location>
        <begin position="40"/>
        <end position="174"/>
    </location>
</feature>
<protein>
    <submittedName>
        <fullName evidence="7">BTB/POZ and MATH domain-containing protein 2</fullName>
    </submittedName>
</protein>
<dbReference type="FunFam" id="3.30.710.10:FF:000136">
    <property type="entry name" value="BTB-POZ and math domain 1"/>
    <property type="match status" value="1"/>
</dbReference>
<dbReference type="OrthoDB" id="6359816at2759"/>
<dbReference type="PANTHER" id="PTHR26379">
    <property type="entry name" value="BTB/POZ AND MATH DOMAIN-CONTAINING PROTEIN 1"/>
    <property type="match status" value="1"/>
</dbReference>
<comment type="pathway">
    <text evidence="2">Protein modification; protein ubiquitination.</text>
</comment>